<dbReference type="PANTHER" id="PTHR30319">
    <property type="entry name" value="PHENYLACETIC ACID REGULATOR-RELATED TRANSCRIPTIONAL REPRESSOR"/>
    <property type="match status" value="1"/>
</dbReference>
<evidence type="ECO:0000313" key="4">
    <source>
        <dbReference type="Proteomes" id="UP000307874"/>
    </source>
</evidence>
<dbReference type="Gene3D" id="1.10.10.10">
    <property type="entry name" value="Winged helix-like DNA-binding domain superfamily/Winged helix DNA-binding domain"/>
    <property type="match status" value="1"/>
</dbReference>
<evidence type="ECO:0000313" key="3">
    <source>
        <dbReference type="EMBL" id="TNB49661.1"/>
    </source>
</evidence>
<dbReference type="InterPro" id="IPR012906">
    <property type="entry name" value="PaaX-like_N"/>
</dbReference>
<sequence>MGKVTGLREDDRGLVRDFLGAGSPRASGFIVTLYGDVAAPRGGILWMGTLIESCAAQGISESLVRTAVSRLVENGRLAGERIGRKSYYRLTKAAEAEFSRAAEILYSPPPSSKRFLLALGARDLPEGWARIGPEAALAPEGTARPRNCVILATETLAGVESLPELARRLWPLEAVGAAYRDFIETFSPIHAALSAGPPPDGATALALRLRLVDHFRAAALADPRLPAQALPADWPANAARRLFVTLYLSVAAEADRHIGLAFRNSDGLLPEQTAMTDFRIDALRREIAA</sequence>
<evidence type="ECO:0000259" key="2">
    <source>
        <dbReference type="Pfam" id="PF08223"/>
    </source>
</evidence>
<reference evidence="3 4" key="1">
    <citation type="submission" date="2019-05" db="EMBL/GenBank/DDBJ databases">
        <authorList>
            <person name="Lee S.D."/>
        </authorList>
    </citation>
    <scope>NUCLEOTIDE SEQUENCE [LARGE SCALE GENOMIC DNA]</scope>
    <source>
        <strain evidence="3 4">GH2-6</strain>
    </source>
</reference>
<reference evidence="3 4" key="2">
    <citation type="submission" date="2019-06" db="EMBL/GenBank/DDBJ databases">
        <title>Martelella lutilitoris sp. nov., isolated from a tidal mudflat.</title>
        <authorList>
            <person name="Kim Y.-J."/>
        </authorList>
    </citation>
    <scope>NUCLEOTIDE SEQUENCE [LARGE SCALE GENOMIC DNA]</scope>
    <source>
        <strain evidence="3 4">GH2-6</strain>
    </source>
</reference>
<dbReference type="InterPro" id="IPR036388">
    <property type="entry name" value="WH-like_DNA-bd_sf"/>
</dbReference>
<accession>A0A5C4JWW4</accession>
<protein>
    <submittedName>
        <fullName evidence="3">ArsR family transcriptional regulator</fullName>
    </submittedName>
</protein>
<dbReference type="AlphaFoldDB" id="A0A5C4JWW4"/>
<dbReference type="EMBL" id="VCLB01000001">
    <property type="protein sequence ID" value="TNB49661.1"/>
    <property type="molecule type" value="Genomic_DNA"/>
</dbReference>
<dbReference type="PANTHER" id="PTHR30319:SF1">
    <property type="entry name" value="TRANSCRIPTIONAL REPRESSOR PAAX"/>
    <property type="match status" value="1"/>
</dbReference>
<gene>
    <name evidence="3" type="ORF">FF124_01500</name>
</gene>
<evidence type="ECO:0000259" key="1">
    <source>
        <dbReference type="Pfam" id="PF07848"/>
    </source>
</evidence>
<dbReference type="InterPro" id="IPR013225">
    <property type="entry name" value="PaaX_C"/>
</dbReference>
<proteinExistence type="predicted"/>
<dbReference type="Pfam" id="PF08223">
    <property type="entry name" value="PaaX_C"/>
    <property type="match status" value="1"/>
</dbReference>
<dbReference type="OrthoDB" id="2270427at2"/>
<comment type="caution">
    <text evidence="3">The sequence shown here is derived from an EMBL/GenBank/DDBJ whole genome shotgun (WGS) entry which is preliminary data.</text>
</comment>
<dbReference type="GO" id="GO:0006351">
    <property type="term" value="P:DNA-templated transcription"/>
    <property type="evidence" value="ECO:0007669"/>
    <property type="project" value="InterPro"/>
</dbReference>
<feature type="domain" description="Transcriptional repressor PaaX-like N-terminal" evidence="1">
    <location>
        <begin position="25"/>
        <end position="93"/>
    </location>
</feature>
<dbReference type="Proteomes" id="UP000307874">
    <property type="component" value="Unassembled WGS sequence"/>
</dbReference>
<dbReference type="Pfam" id="PF07848">
    <property type="entry name" value="PaaX"/>
    <property type="match status" value="1"/>
</dbReference>
<keyword evidence="4" id="KW-1185">Reference proteome</keyword>
<dbReference type="InterPro" id="IPR011965">
    <property type="entry name" value="PaaX_trns_reg"/>
</dbReference>
<organism evidence="3 4">
    <name type="scientific">Martelella lutilitoris</name>
    <dbReference type="NCBI Taxonomy" id="2583532"/>
    <lineage>
        <taxon>Bacteria</taxon>
        <taxon>Pseudomonadati</taxon>
        <taxon>Pseudomonadota</taxon>
        <taxon>Alphaproteobacteria</taxon>
        <taxon>Hyphomicrobiales</taxon>
        <taxon>Aurantimonadaceae</taxon>
        <taxon>Martelella</taxon>
    </lineage>
</organism>
<name>A0A5C4JWW4_9HYPH</name>
<feature type="domain" description="Transcriptional repressor PaaX-like C-terminal" evidence="2">
    <location>
        <begin position="170"/>
        <end position="258"/>
    </location>
</feature>
<dbReference type="Gene3D" id="1.20.58.1460">
    <property type="match status" value="1"/>
</dbReference>
<dbReference type="PIRSF" id="PIRSF020623">
    <property type="entry name" value="PaaX"/>
    <property type="match status" value="1"/>
</dbReference>